<sequence length="600" mass="67567">MKYNDTWDLDAMYQGGVTGNAFQEALETLVQKRDALIKDMQAFDINATGAPATFADIIDQADQYLNHFTTLITYAQMASDADMRDEAASAAINKVATLNQAYEIARKGLDKQLATLSDAAFQDFLAEPRLAEIAFTLEEDRRDAKRLLDDQAEALLSELQIDGLSGWSNTYSTTASVMTISVDLDDGHHDYSVGQAMNNMYADPNPENRAKIFAAWEETFAQYGPVFADVLNHLAGYRLTTQKAHGYNNFMEEPLEYNRIKAETVEAMWEAVAANKDTFVQFLNRKKALLGLDELNWQDVDAPLDFEDTKPTTFTYDEAADFVVENFRTFGDKLADFAQSAIDKRWIEAEDRPGKRPGGYCTETINEDETRIFMTFTGSRNDTSTLAHELGHAFHSDVLTSEAPSNQAYAMNVAETASTFAETIVANANLKQAKSKSERLQLLNAKMENAIAMFMNIRSRFLFETAFYTERQDGFVSESRLNELMTQAQKEAFGGAINDLHPHFWASKLHFFIDDVPFYNFPYTFGYMFSLGIYAEYLKAPEGFEERYIALLKDTGRMTTEELAMKHLGADLTKPDFWQAAIDLAAADVKEFLAESEDLV</sequence>
<dbReference type="NCBIfam" id="TIGR02290">
    <property type="entry name" value="M3_fam_3"/>
    <property type="match status" value="1"/>
</dbReference>
<dbReference type="CDD" id="cd09607">
    <property type="entry name" value="M3B_PepF"/>
    <property type="match status" value="1"/>
</dbReference>
<reference evidence="10" key="1">
    <citation type="submission" date="2017-12" db="EMBL/GenBank/DDBJ databases">
        <title>FDA dAtabase for Regulatory Grade micrObial Sequences (FDA-ARGOS): Supporting development and validation of Infectious Disease Dx tests.</title>
        <authorList>
            <person name="Hoffmann M."/>
            <person name="Allard M."/>
            <person name="Evans P."/>
            <person name="Brown E."/>
            <person name="Tallon L."/>
            <person name="Sadzewicz L."/>
            <person name="Sengamalay N."/>
            <person name="Ott S."/>
            <person name="Godinez A."/>
            <person name="Nagaraj S."/>
            <person name="Vavikolanu K."/>
            <person name="Aluvathingal J."/>
            <person name="Nadendla S."/>
            <person name="Sichtig H."/>
        </authorList>
    </citation>
    <scope>NUCLEOTIDE SEQUENCE [LARGE SCALE GENOMIC DNA]</scope>
    <source>
        <strain evidence="10">FDAARGOS_249</strain>
    </source>
</reference>
<gene>
    <name evidence="9" type="ORF">A6J77_001860</name>
</gene>
<dbReference type="Gene3D" id="1.10.1370.20">
    <property type="entry name" value="Oligoendopeptidase f, C-terminal domain"/>
    <property type="match status" value="1"/>
</dbReference>
<evidence type="ECO:0000256" key="3">
    <source>
        <dbReference type="ARBA" id="ARBA00022801"/>
    </source>
</evidence>
<comment type="cofactor">
    <cofactor evidence="6">
        <name>Zn(2+)</name>
        <dbReference type="ChEBI" id="CHEBI:29105"/>
    </cofactor>
    <text evidence="6">Binds 1 zinc ion.</text>
</comment>
<dbReference type="PANTHER" id="PTHR34217:SF1">
    <property type="entry name" value="CARBOXYPEPTIDASE 1"/>
    <property type="match status" value="1"/>
</dbReference>
<dbReference type="GO" id="GO:0004222">
    <property type="term" value="F:metalloendopeptidase activity"/>
    <property type="evidence" value="ECO:0007669"/>
    <property type="project" value="InterPro"/>
</dbReference>
<dbReference type="GO" id="GO:0046872">
    <property type="term" value="F:metal ion binding"/>
    <property type="evidence" value="ECO:0007669"/>
    <property type="project" value="UniProtKB-UniRule"/>
</dbReference>
<keyword evidence="3 6" id="KW-0378">Hydrolase</keyword>
<dbReference type="Proteomes" id="UP000192813">
    <property type="component" value="Unassembled WGS sequence"/>
</dbReference>
<dbReference type="GO" id="GO:0006508">
    <property type="term" value="P:proteolysis"/>
    <property type="evidence" value="ECO:0007669"/>
    <property type="project" value="UniProtKB-KW"/>
</dbReference>
<evidence type="ECO:0000313" key="9">
    <source>
        <dbReference type="EMBL" id="PNL91060.1"/>
    </source>
</evidence>
<dbReference type="Pfam" id="PF01432">
    <property type="entry name" value="Peptidase_M3"/>
    <property type="match status" value="1"/>
</dbReference>
<comment type="caution">
    <text evidence="9">The sequence shown here is derived from an EMBL/GenBank/DDBJ whole genome shotgun (WGS) entry which is preliminary data.</text>
</comment>
<dbReference type="InterPro" id="IPR042088">
    <property type="entry name" value="OligoPept_F_C"/>
</dbReference>
<evidence type="ECO:0000256" key="4">
    <source>
        <dbReference type="ARBA" id="ARBA00022833"/>
    </source>
</evidence>
<dbReference type="RefSeq" id="WP_083067817.1">
    <property type="nucleotide sequence ID" value="NZ_NBTM02000001.1"/>
</dbReference>
<dbReference type="InterPro" id="IPR013647">
    <property type="entry name" value="OligopepF_N_dom"/>
</dbReference>
<evidence type="ECO:0000256" key="1">
    <source>
        <dbReference type="ARBA" id="ARBA00022670"/>
    </source>
</evidence>
<protein>
    <submittedName>
        <fullName evidence="9">Oligoendopeptidase</fullName>
    </submittedName>
</protein>
<keyword evidence="1 6" id="KW-0645">Protease</keyword>
<dbReference type="SUPFAM" id="SSF55486">
    <property type="entry name" value="Metalloproteases ('zincins'), catalytic domain"/>
    <property type="match status" value="1"/>
</dbReference>
<evidence type="ECO:0000256" key="5">
    <source>
        <dbReference type="ARBA" id="ARBA00023049"/>
    </source>
</evidence>
<evidence type="ECO:0000313" key="10">
    <source>
        <dbReference type="Proteomes" id="UP000192813"/>
    </source>
</evidence>
<evidence type="ECO:0000259" key="7">
    <source>
        <dbReference type="Pfam" id="PF01432"/>
    </source>
</evidence>
<proteinExistence type="inferred from homology"/>
<dbReference type="InterPro" id="IPR001333">
    <property type="entry name" value="Peptidase_M32_Taq"/>
</dbReference>
<feature type="domain" description="Oligopeptidase F N-terminal" evidence="8">
    <location>
        <begin position="113"/>
        <end position="178"/>
    </location>
</feature>
<dbReference type="PANTHER" id="PTHR34217">
    <property type="entry name" value="METAL-DEPENDENT CARBOXYPEPTIDASE"/>
    <property type="match status" value="1"/>
</dbReference>
<comment type="similarity">
    <text evidence="6">Belongs to the peptidase M3 family.</text>
</comment>
<evidence type="ECO:0000259" key="8">
    <source>
        <dbReference type="Pfam" id="PF08439"/>
    </source>
</evidence>
<name>A0A2J9PM45_9LACT</name>
<dbReference type="EMBL" id="NBTM02000001">
    <property type="protein sequence ID" value="PNL91060.1"/>
    <property type="molecule type" value="Genomic_DNA"/>
</dbReference>
<keyword evidence="2 6" id="KW-0479">Metal-binding</keyword>
<keyword evidence="5 6" id="KW-0482">Metalloprotease</keyword>
<dbReference type="Gene3D" id="1.20.140.70">
    <property type="entry name" value="Oligopeptidase f, N-terminal domain"/>
    <property type="match status" value="1"/>
</dbReference>
<dbReference type="InterPro" id="IPR001567">
    <property type="entry name" value="Pept_M3A_M3B_dom"/>
</dbReference>
<dbReference type="GO" id="GO:0004181">
    <property type="term" value="F:metallocarboxypeptidase activity"/>
    <property type="evidence" value="ECO:0007669"/>
    <property type="project" value="InterPro"/>
</dbReference>
<keyword evidence="4 6" id="KW-0862">Zinc</keyword>
<dbReference type="Pfam" id="PF08439">
    <property type="entry name" value="Peptidase_M3_N"/>
    <property type="match status" value="1"/>
</dbReference>
<feature type="domain" description="Peptidase M3A/M3B catalytic" evidence="7">
    <location>
        <begin position="200"/>
        <end position="583"/>
    </location>
</feature>
<dbReference type="InterPro" id="IPR034006">
    <property type="entry name" value="M3B_PepF_2"/>
</dbReference>
<accession>A0A2J9PM45</accession>
<evidence type="ECO:0000256" key="2">
    <source>
        <dbReference type="ARBA" id="ARBA00022723"/>
    </source>
</evidence>
<dbReference type="InterPro" id="IPR011977">
    <property type="entry name" value="Pept_M3B_clade3"/>
</dbReference>
<dbReference type="AlphaFoldDB" id="A0A2J9PM45"/>
<organism evidence="9 10">
    <name type="scientific">Aerococcus viridans</name>
    <dbReference type="NCBI Taxonomy" id="1377"/>
    <lineage>
        <taxon>Bacteria</taxon>
        <taxon>Bacillati</taxon>
        <taxon>Bacillota</taxon>
        <taxon>Bacilli</taxon>
        <taxon>Lactobacillales</taxon>
        <taxon>Aerococcaceae</taxon>
        <taxon>Aerococcus</taxon>
    </lineage>
</organism>
<evidence type="ECO:0000256" key="6">
    <source>
        <dbReference type="RuleBase" id="RU003435"/>
    </source>
</evidence>